<dbReference type="STRING" id="159292.SAMN05192546_110100"/>
<accession>A0A1H3QUU0</accession>
<dbReference type="InterPro" id="IPR015590">
    <property type="entry name" value="Aldehyde_DH_dom"/>
</dbReference>
<gene>
    <name evidence="4" type="ORF">SAMN05192546_110100</name>
</gene>
<dbReference type="InterPro" id="IPR016162">
    <property type="entry name" value="Ald_DH_N"/>
</dbReference>
<proteinExistence type="predicted"/>
<dbReference type="Pfam" id="PF00171">
    <property type="entry name" value="Aldedh"/>
    <property type="match status" value="1"/>
</dbReference>
<dbReference type="InterPro" id="IPR016163">
    <property type="entry name" value="Ald_DH_C"/>
</dbReference>
<evidence type="ECO:0000313" key="5">
    <source>
        <dbReference type="Proteomes" id="UP000199230"/>
    </source>
</evidence>
<dbReference type="EMBL" id="FNPV01000010">
    <property type="protein sequence ID" value="SDZ16489.1"/>
    <property type="molecule type" value="Genomic_DNA"/>
</dbReference>
<keyword evidence="2" id="KW-0812">Transmembrane</keyword>
<keyword evidence="1" id="KW-0560">Oxidoreductase</keyword>
<dbReference type="SUPFAM" id="SSF53720">
    <property type="entry name" value="ALDH-like"/>
    <property type="match status" value="1"/>
</dbReference>
<evidence type="ECO:0000259" key="3">
    <source>
        <dbReference type="Pfam" id="PF00171"/>
    </source>
</evidence>
<feature type="transmembrane region" description="Helical" evidence="2">
    <location>
        <begin position="70"/>
        <end position="91"/>
    </location>
</feature>
<dbReference type="AlphaFoldDB" id="A0A1H3QUU0"/>
<protein>
    <submittedName>
        <fullName evidence="4">Aldehyde dehydrogenase family protein</fullName>
    </submittedName>
</protein>
<dbReference type="Gene3D" id="3.40.605.10">
    <property type="entry name" value="Aldehyde Dehydrogenase, Chain A, domain 1"/>
    <property type="match status" value="1"/>
</dbReference>
<evidence type="ECO:0000256" key="1">
    <source>
        <dbReference type="ARBA" id="ARBA00023002"/>
    </source>
</evidence>
<keyword evidence="5" id="KW-1185">Reference proteome</keyword>
<evidence type="ECO:0000256" key="2">
    <source>
        <dbReference type="SAM" id="Phobius"/>
    </source>
</evidence>
<organism evidence="4 5">
    <name type="scientific">Tindallia californiensis</name>
    <dbReference type="NCBI Taxonomy" id="159292"/>
    <lineage>
        <taxon>Bacteria</taxon>
        <taxon>Bacillati</taxon>
        <taxon>Bacillota</taxon>
        <taxon>Clostridia</taxon>
        <taxon>Peptostreptococcales</taxon>
        <taxon>Tindalliaceae</taxon>
        <taxon>Tindallia</taxon>
    </lineage>
</organism>
<keyword evidence="2" id="KW-0472">Membrane</keyword>
<keyword evidence="2" id="KW-1133">Transmembrane helix</keyword>
<name>A0A1H3QUU0_9FIRM</name>
<feature type="transmembrane region" description="Helical" evidence="2">
    <location>
        <begin position="103"/>
        <end position="122"/>
    </location>
</feature>
<reference evidence="4 5" key="1">
    <citation type="submission" date="2016-10" db="EMBL/GenBank/DDBJ databases">
        <authorList>
            <person name="de Groot N.N."/>
        </authorList>
    </citation>
    <scope>NUCLEOTIDE SEQUENCE [LARGE SCALE GENOMIC DNA]</scope>
    <source>
        <strain evidence="4 5">APO</strain>
    </source>
</reference>
<dbReference type="Gene3D" id="3.40.309.10">
    <property type="entry name" value="Aldehyde Dehydrogenase, Chain A, domain 2"/>
    <property type="match status" value="1"/>
</dbReference>
<dbReference type="GO" id="GO:0016620">
    <property type="term" value="F:oxidoreductase activity, acting on the aldehyde or oxo group of donors, NAD or NADP as acceptor"/>
    <property type="evidence" value="ECO:0007669"/>
    <property type="project" value="InterPro"/>
</dbReference>
<dbReference type="InterPro" id="IPR016161">
    <property type="entry name" value="Ald_DH/histidinol_DH"/>
</dbReference>
<feature type="domain" description="Aldehyde dehydrogenase" evidence="3">
    <location>
        <begin position="147"/>
        <end position="196"/>
    </location>
</feature>
<dbReference type="Proteomes" id="UP000199230">
    <property type="component" value="Unassembled WGS sequence"/>
</dbReference>
<sequence>MMVLLLMTLIAYLSAVTILYRQAESIYRLAGNKEDILEKKGFGNSLHRKKKMMKIIFWKPENEKIRELRGYILILMLFIFPFLMSAIYWMFLFRYYHYMIHYFSINIAFVLFMFLFVHHFLLNSLKPVSLMTKLTMGTLTLVIVVTFVFTESLSRGIRVSEKLEYGIAVLNDGEPATAQALFGGIKESGLGREGGHF</sequence>
<evidence type="ECO:0000313" key="4">
    <source>
        <dbReference type="EMBL" id="SDZ16489.1"/>
    </source>
</evidence>
<feature type="transmembrane region" description="Helical" evidence="2">
    <location>
        <begin position="134"/>
        <end position="153"/>
    </location>
</feature>